<organism evidence="1 2">
    <name type="scientific">Drosophila guanche</name>
    <name type="common">Fruit fly</name>
    <dbReference type="NCBI Taxonomy" id="7266"/>
    <lineage>
        <taxon>Eukaryota</taxon>
        <taxon>Metazoa</taxon>
        <taxon>Ecdysozoa</taxon>
        <taxon>Arthropoda</taxon>
        <taxon>Hexapoda</taxon>
        <taxon>Insecta</taxon>
        <taxon>Pterygota</taxon>
        <taxon>Neoptera</taxon>
        <taxon>Endopterygota</taxon>
        <taxon>Diptera</taxon>
        <taxon>Brachycera</taxon>
        <taxon>Muscomorpha</taxon>
        <taxon>Ephydroidea</taxon>
        <taxon>Drosophilidae</taxon>
        <taxon>Drosophila</taxon>
        <taxon>Sophophora</taxon>
    </lineage>
</organism>
<dbReference type="Proteomes" id="UP000268350">
    <property type="component" value="Unassembled WGS sequence"/>
</dbReference>
<sequence length="141" mass="16514">MELATDLSYSLIESTTHLSHSLVDASADGFYSFVDNSGWIPCEEGFEWSEELGECQPVLVPRSYRSCPWGYKMNARYKQCMRVKYHGKHQWDVFRKWWHKILYPPVPRKPIQKRENTKATTAYTGAWFGYNLGYGKNVKHP</sequence>
<name>A0A3B0JQL5_DROGU</name>
<protein>
    <submittedName>
        <fullName evidence="1">Uncharacterized protein</fullName>
    </submittedName>
</protein>
<keyword evidence="2" id="KW-1185">Reference proteome</keyword>
<evidence type="ECO:0000313" key="1">
    <source>
        <dbReference type="EMBL" id="SPP74951.1"/>
    </source>
</evidence>
<accession>A0A3B0JQL5</accession>
<proteinExistence type="predicted"/>
<reference evidence="2" key="1">
    <citation type="submission" date="2018-01" db="EMBL/GenBank/DDBJ databases">
        <authorList>
            <person name="Alioto T."/>
            <person name="Alioto T."/>
        </authorList>
    </citation>
    <scope>NUCLEOTIDE SEQUENCE [LARGE SCALE GENOMIC DNA]</scope>
</reference>
<dbReference type="EMBL" id="OUUW01000001">
    <property type="protein sequence ID" value="SPP74951.1"/>
    <property type="molecule type" value="Genomic_DNA"/>
</dbReference>
<evidence type="ECO:0000313" key="2">
    <source>
        <dbReference type="Proteomes" id="UP000268350"/>
    </source>
</evidence>
<gene>
    <name evidence="1" type="ORF">DGUA_6G002663</name>
</gene>
<dbReference type="OMA" id="YKMNARY"/>
<dbReference type="AlphaFoldDB" id="A0A3B0JQL5"/>